<organism evidence="1 2">
    <name type="scientific">Myotis myotis</name>
    <name type="common">Greater mouse-eared bat</name>
    <name type="synonym">Vespertilio myotis</name>
    <dbReference type="NCBI Taxonomy" id="51298"/>
    <lineage>
        <taxon>Eukaryota</taxon>
        <taxon>Metazoa</taxon>
        <taxon>Chordata</taxon>
        <taxon>Craniata</taxon>
        <taxon>Vertebrata</taxon>
        <taxon>Euteleostomi</taxon>
        <taxon>Mammalia</taxon>
        <taxon>Eutheria</taxon>
        <taxon>Laurasiatheria</taxon>
        <taxon>Chiroptera</taxon>
        <taxon>Yangochiroptera</taxon>
        <taxon>Vespertilionidae</taxon>
        <taxon>Myotis</taxon>
    </lineage>
</organism>
<protein>
    <submittedName>
        <fullName evidence="1">Uncharacterized protein</fullName>
    </submittedName>
</protein>
<sequence>MATPLLPKLCLDLCQEVLDILLMLWNTRNPSIHLCWFISVCLKNGYRLSGYNISPHTKRLQVRFPIKSMYLGYRLDPQPQSGSCGRQPIQVSLSHPRFSLSLPPPFLPDYPLSLRSNGEDILGECGEWLQRLDRFKPGTNERA</sequence>
<gene>
    <name evidence="1" type="ORF">mMyoMyo1_008425</name>
</gene>
<dbReference type="AlphaFoldDB" id="A0A7J7V3X6"/>
<name>A0A7J7V3X6_MYOMY</name>
<keyword evidence="2" id="KW-1185">Reference proteome</keyword>
<dbReference type="Proteomes" id="UP000527355">
    <property type="component" value="Unassembled WGS sequence"/>
</dbReference>
<evidence type="ECO:0000313" key="2">
    <source>
        <dbReference type="Proteomes" id="UP000527355"/>
    </source>
</evidence>
<proteinExistence type="predicted"/>
<accession>A0A7J7V3X6</accession>
<evidence type="ECO:0000313" key="1">
    <source>
        <dbReference type="EMBL" id="KAF6319686.1"/>
    </source>
</evidence>
<reference evidence="1 2" key="1">
    <citation type="journal article" date="2020" name="Nature">
        <title>Six reference-quality genomes reveal evolution of bat adaptations.</title>
        <authorList>
            <person name="Jebb D."/>
            <person name="Huang Z."/>
            <person name="Pippel M."/>
            <person name="Hughes G.M."/>
            <person name="Lavrichenko K."/>
            <person name="Devanna P."/>
            <person name="Winkler S."/>
            <person name="Jermiin L.S."/>
            <person name="Skirmuntt E.C."/>
            <person name="Katzourakis A."/>
            <person name="Burkitt-Gray L."/>
            <person name="Ray D.A."/>
            <person name="Sullivan K.A.M."/>
            <person name="Roscito J.G."/>
            <person name="Kirilenko B.M."/>
            <person name="Davalos L.M."/>
            <person name="Corthals A.P."/>
            <person name="Power M.L."/>
            <person name="Jones G."/>
            <person name="Ransome R.D."/>
            <person name="Dechmann D.K.N."/>
            <person name="Locatelli A.G."/>
            <person name="Puechmaille S.J."/>
            <person name="Fedrigo O."/>
            <person name="Jarvis E.D."/>
            <person name="Hiller M."/>
            <person name="Vernes S.C."/>
            <person name="Myers E.W."/>
            <person name="Teeling E.C."/>
        </authorList>
    </citation>
    <scope>NUCLEOTIDE SEQUENCE [LARGE SCALE GENOMIC DNA]</scope>
    <source>
        <strain evidence="1">MMyoMyo1</strain>
        <tissue evidence="1">Flight muscle</tissue>
    </source>
</reference>
<comment type="caution">
    <text evidence="1">The sequence shown here is derived from an EMBL/GenBank/DDBJ whole genome shotgun (WGS) entry which is preliminary data.</text>
</comment>
<dbReference type="EMBL" id="JABWUV010000011">
    <property type="protein sequence ID" value="KAF6319686.1"/>
    <property type="molecule type" value="Genomic_DNA"/>
</dbReference>